<dbReference type="InterPro" id="IPR001965">
    <property type="entry name" value="Znf_PHD"/>
</dbReference>
<feature type="region of interest" description="Disordered" evidence="5">
    <location>
        <begin position="710"/>
        <end position="766"/>
    </location>
</feature>
<name>A0AAD5PER6_9FUNG</name>
<sequence length="844" mass="95315">MDHASPSTKHLSSNRKHNNNNSTPFTSLENKTDSLRQTEQQLAFKTSISNNNNENNRPFITKTSPQSLPSSIVVEKKQQSRSSIPSSYTPLTIVHDENVSPIRTGNAKKRDLFIPQTYKATKHRVERTCLRPTTGGKTVAAMKYLHNDKRHHQFNNNTTTATLGSNNNHSNSINNDNNNDLLNRRLSAEQLKLLSRRIDPSAPLQSPHSSPVKPALPNTFSATRASLSPSRRYYQQQSRRSLQLQYNYGNSTNTTASNNGGSSSSNNTSNDNTGNTGDNSTNQSSSSSSSLYQTCMAIWANSPPSIGDLRHENIKYLSELLKIRLNQAKARALASMGSHDATASRALLLSNKRHRIKLSRKCNQAAPLNTRSVSGNGARLRQHHHHQHQQQLRMMMHHRSSVSSIASSSELASATLHNEDDNNPMMDKKDKQISKKRMPGGKKRSMSESKTKKTTAVTSKQSRRSRATPPLILEDGRRVFVCKSCGKKYKNRNGLAYHRDRCKYKERGPEEEDNSSQQRDELVEEDNEEEHEEHGEHEEQEEHEEHESNESIKCVCEKPTEDTGTMIQCDECHMWQHLYCVGVEQTDIANDYTCPYCSEKGESAKGKTDMHNRIALQSGIDEMEEEEDELAEDDEEMTEEPTSYTANDDEIIDQEMEEEEDNEDEEELLREQHPRPVTLNDDYLTDTNDEFLSSADIIQQQNDALLDMKPVDQELTQPAPLDDNNNTSASQLAQEWEDLLFSQTTDNLQQSSDIPEPWTKMSGSSHDENTFSNWGFSDLSLLQPPSLLFSDNTMVDEDSSNFPPSSDILPPEDPSSEVPPASPDSLWFQFANFEDDYQCEETAQ</sequence>
<feature type="domain" description="PHD-type" evidence="6">
    <location>
        <begin position="551"/>
        <end position="600"/>
    </location>
</feature>
<dbReference type="PROSITE" id="PS50157">
    <property type="entry name" value="ZINC_FINGER_C2H2_2"/>
    <property type="match status" value="1"/>
</dbReference>
<dbReference type="GO" id="GO:0005730">
    <property type="term" value="C:nucleolus"/>
    <property type="evidence" value="ECO:0007669"/>
    <property type="project" value="TreeGrafter"/>
</dbReference>
<feature type="compositionally biased region" description="Acidic residues" evidence="5">
    <location>
        <begin position="623"/>
        <end position="639"/>
    </location>
</feature>
<keyword evidence="1" id="KW-0479">Metal-binding</keyword>
<feature type="region of interest" description="Disordered" evidence="5">
    <location>
        <begin position="400"/>
        <end position="471"/>
    </location>
</feature>
<dbReference type="PROSITE" id="PS01359">
    <property type="entry name" value="ZF_PHD_1"/>
    <property type="match status" value="1"/>
</dbReference>
<reference evidence="8" key="1">
    <citation type="journal article" date="2022" name="IScience">
        <title>Evolution of zygomycete secretomes and the origins of terrestrial fungal ecologies.</title>
        <authorList>
            <person name="Chang Y."/>
            <person name="Wang Y."/>
            <person name="Mondo S."/>
            <person name="Ahrendt S."/>
            <person name="Andreopoulos W."/>
            <person name="Barry K."/>
            <person name="Beard J."/>
            <person name="Benny G.L."/>
            <person name="Blankenship S."/>
            <person name="Bonito G."/>
            <person name="Cuomo C."/>
            <person name="Desiro A."/>
            <person name="Gervers K.A."/>
            <person name="Hundley H."/>
            <person name="Kuo A."/>
            <person name="LaButti K."/>
            <person name="Lang B.F."/>
            <person name="Lipzen A."/>
            <person name="O'Donnell K."/>
            <person name="Pangilinan J."/>
            <person name="Reynolds N."/>
            <person name="Sandor L."/>
            <person name="Smith M.E."/>
            <person name="Tsang A."/>
            <person name="Grigoriev I.V."/>
            <person name="Stajich J.E."/>
            <person name="Spatafora J.W."/>
        </authorList>
    </citation>
    <scope>NUCLEOTIDE SEQUENCE</scope>
    <source>
        <strain evidence="8">RSA 2281</strain>
    </source>
</reference>
<dbReference type="InterPro" id="IPR011011">
    <property type="entry name" value="Znf_FYVE_PHD"/>
</dbReference>
<feature type="region of interest" description="Disordered" evidence="5">
    <location>
        <begin position="46"/>
        <end position="88"/>
    </location>
</feature>
<organism evidence="8 9">
    <name type="scientific">Phascolomyces articulosus</name>
    <dbReference type="NCBI Taxonomy" id="60185"/>
    <lineage>
        <taxon>Eukaryota</taxon>
        <taxon>Fungi</taxon>
        <taxon>Fungi incertae sedis</taxon>
        <taxon>Mucoromycota</taxon>
        <taxon>Mucoromycotina</taxon>
        <taxon>Mucoromycetes</taxon>
        <taxon>Mucorales</taxon>
        <taxon>Lichtheimiaceae</taxon>
        <taxon>Phascolomyces</taxon>
    </lineage>
</organism>
<comment type="caution">
    <text evidence="8">The sequence shown here is derived from an EMBL/GenBank/DDBJ whole genome shotgun (WGS) entry which is preliminary data.</text>
</comment>
<dbReference type="SMART" id="SM00249">
    <property type="entry name" value="PHD"/>
    <property type="match status" value="1"/>
</dbReference>
<feature type="compositionally biased region" description="Polar residues" evidence="5">
    <location>
        <begin position="61"/>
        <end position="70"/>
    </location>
</feature>
<feature type="region of interest" description="Disordered" evidence="5">
    <location>
        <begin position="200"/>
        <end position="288"/>
    </location>
</feature>
<dbReference type="EMBL" id="JAIXMP010000011">
    <property type="protein sequence ID" value="KAI9265284.1"/>
    <property type="molecule type" value="Genomic_DNA"/>
</dbReference>
<feature type="compositionally biased region" description="Polar residues" evidence="5">
    <location>
        <begin position="19"/>
        <end position="29"/>
    </location>
</feature>
<dbReference type="InterPro" id="IPR013083">
    <property type="entry name" value="Znf_RING/FYVE/PHD"/>
</dbReference>
<evidence type="ECO:0000259" key="6">
    <source>
        <dbReference type="PROSITE" id="PS50016"/>
    </source>
</evidence>
<feature type="region of interest" description="Disordered" evidence="5">
    <location>
        <begin position="1"/>
        <end position="34"/>
    </location>
</feature>
<dbReference type="SUPFAM" id="SSF57903">
    <property type="entry name" value="FYVE/PHD zinc finger"/>
    <property type="match status" value="1"/>
</dbReference>
<feature type="compositionally biased region" description="Acidic residues" evidence="5">
    <location>
        <begin position="647"/>
        <end position="668"/>
    </location>
</feature>
<dbReference type="Pfam" id="PF20826">
    <property type="entry name" value="PHD_5"/>
    <property type="match status" value="1"/>
</dbReference>
<evidence type="ECO:0000256" key="2">
    <source>
        <dbReference type="ARBA" id="ARBA00022771"/>
    </source>
</evidence>
<evidence type="ECO:0000259" key="7">
    <source>
        <dbReference type="PROSITE" id="PS50157"/>
    </source>
</evidence>
<keyword evidence="2 4" id="KW-0863">Zinc-finger</keyword>
<gene>
    <name evidence="8" type="ORF">BDA99DRAFT_536769</name>
</gene>
<feature type="compositionally biased region" description="Low complexity" evidence="5">
    <location>
        <begin position="401"/>
        <end position="414"/>
    </location>
</feature>
<reference evidence="8" key="2">
    <citation type="submission" date="2023-02" db="EMBL/GenBank/DDBJ databases">
        <authorList>
            <consortium name="DOE Joint Genome Institute"/>
            <person name="Mondo S.J."/>
            <person name="Chang Y."/>
            <person name="Wang Y."/>
            <person name="Ahrendt S."/>
            <person name="Andreopoulos W."/>
            <person name="Barry K."/>
            <person name="Beard J."/>
            <person name="Benny G.L."/>
            <person name="Blankenship S."/>
            <person name="Bonito G."/>
            <person name="Cuomo C."/>
            <person name="Desiro A."/>
            <person name="Gervers K.A."/>
            <person name="Hundley H."/>
            <person name="Kuo A."/>
            <person name="LaButti K."/>
            <person name="Lang B.F."/>
            <person name="Lipzen A."/>
            <person name="O'Donnell K."/>
            <person name="Pangilinan J."/>
            <person name="Reynolds N."/>
            <person name="Sandor L."/>
            <person name="Smith M.W."/>
            <person name="Tsang A."/>
            <person name="Grigoriev I.V."/>
            <person name="Stajich J.E."/>
            <person name="Spatafora J.W."/>
        </authorList>
    </citation>
    <scope>NUCLEOTIDE SEQUENCE</scope>
    <source>
        <strain evidence="8">RSA 2281</strain>
    </source>
</reference>
<dbReference type="InterPro" id="IPR019787">
    <property type="entry name" value="Znf_PHD-finger"/>
</dbReference>
<protein>
    <recommendedName>
        <fullName evidence="10">PHD-type domain-containing protein</fullName>
    </recommendedName>
</protein>
<dbReference type="InterPro" id="IPR013087">
    <property type="entry name" value="Znf_C2H2_type"/>
</dbReference>
<keyword evidence="9" id="KW-1185">Reference proteome</keyword>
<evidence type="ECO:0000256" key="4">
    <source>
        <dbReference type="PROSITE-ProRule" id="PRU00042"/>
    </source>
</evidence>
<proteinExistence type="predicted"/>
<evidence type="ECO:0000256" key="3">
    <source>
        <dbReference type="ARBA" id="ARBA00022833"/>
    </source>
</evidence>
<feature type="compositionally biased region" description="Acidic residues" evidence="5">
    <location>
        <begin position="522"/>
        <end position="531"/>
    </location>
</feature>
<feature type="compositionally biased region" description="Basic residues" evidence="5">
    <location>
        <begin position="434"/>
        <end position="444"/>
    </location>
</feature>
<dbReference type="GO" id="GO:0008270">
    <property type="term" value="F:zinc ion binding"/>
    <property type="evidence" value="ECO:0007669"/>
    <property type="project" value="UniProtKB-KW"/>
</dbReference>
<feature type="compositionally biased region" description="Low complexity" evidence="5">
    <location>
        <begin position="163"/>
        <end position="180"/>
    </location>
</feature>
<dbReference type="PANTHER" id="PTHR16148">
    <property type="entry name" value="NF-KAPPA-B-REPRESSING FACTOR-RELATED"/>
    <property type="match status" value="1"/>
</dbReference>
<dbReference type="PROSITE" id="PS50016">
    <property type="entry name" value="ZF_PHD_2"/>
    <property type="match status" value="1"/>
</dbReference>
<dbReference type="InterPro" id="IPR019786">
    <property type="entry name" value="Zinc_finger_PHD-type_CS"/>
</dbReference>
<evidence type="ECO:0000313" key="9">
    <source>
        <dbReference type="Proteomes" id="UP001209540"/>
    </source>
</evidence>
<feature type="region of interest" description="Disordered" evidence="5">
    <location>
        <begin position="789"/>
        <end position="825"/>
    </location>
</feature>
<evidence type="ECO:0000256" key="5">
    <source>
        <dbReference type="SAM" id="MobiDB-lite"/>
    </source>
</evidence>
<keyword evidence="3" id="KW-0862">Zinc</keyword>
<feature type="region of interest" description="Disordered" evidence="5">
    <location>
        <begin position="506"/>
        <end position="551"/>
    </location>
</feature>
<dbReference type="AlphaFoldDB" id="A0AAD5PER6"/>
<feature type="compositionally biased region" description="Polar residues" evidence="5">
    <location>
        <begin position="1"/>
        <end position="11"/>
    </location>
</feature>
<feature type="compositionally biased region" description="Polar residues" evidence="5">
    <location>
        <begin position="741"/>
        <end position="753"/>
    </location>
</feature>
<feature type="region of interest" description="Disordered" evidence="5">
    <location>
        <begin position="623"/>
        <end position="686"/>
    </location>
</feature>
<feature type="compositionally biased region" description="Polar residues" evidence="5">
    <location>
        <begin position="723"/>
        <end position="733"/>
    </location>
</feature>
<dbReference type="Gene3D" id="3.30.40.10">
    <property type="entry name" value="Zinc/RING finger domain, C3HC4 (zinc finger)"/>
    <property type="match status" value="1"/>
</dbReference>
<feature type="compositionally biased region" description="Low complexity" evidence="5">
    <location>
        <begin position="226"/>
        <end position="288"/>
    </location>
</feature>
<dbReference type="Proteomes" id="UP001209540">
    <property type="component" value="Unassembled WGS sequence"/>
</dbReference>
<feature type="domain" description="C2H2-type" evidence="7">
    <location>
        <begin position="480"/>
        <end position="509"/>
    </location>
</feature>
<evidence type="ECO:0000313" key="8">
    <source>
        <dbReference type="EMBL" id="KAI9265284.1"/>
    </source>
</evidence>
<dbReference type="GO" id="GO:0005654">
    <property type="term" value="C:nucleoplasm"/>
    <property type="evidence" value="ECO:0007669"/>
    <property type="project" value="TreeGrafter"/>
</dbReference>
<evidence type="ECO:0000256" key="1">
    <source>
        <dbReference type="ARBA" id="ARBA00022723"/>
    </source>
</evidence>
<accession>A0AAD5PER6</accession>
<evidence type="ECO:0008006" key="10">
    <source>
        <dbReference type="Google" id="ProtNLM"/>
    </source>
</evidence>
<dbReference type="PANTHER" id="PTHR16148:SF14">
    <property type="entry name" value="MYND-TYPE DOMAIN-CONTAINING PROTEIN"/>
    <property type="match status" value="1"/>
</dbReference>
<feature type="region of interest" description="Disordered" evidence="5">
    <location>
        <begin position="148"/>
        <end position="180"/>
    </location>
</feature>